<evidence type="ECO:0000313" key="4">
    <source>
        <dbReference type="EMBL" id="ODQ95465.1"/>
    </source>
</evidence>
<proteinExistence type="predicted"/>
<keyword evidence="2" id="KW-0964">Secreted</keyword>
<dbReference type="Gene3D" id="3.40.50.1820">
    <property type="entry name" value="alpha/beta hydrolase"/>
    <property type="match status" value="1"/>
</dbReference>
<dbReference type="GO" id="GO:0016747">
    <property type="term" value="F:acyltransferase activity, transferring groups other than amino-acyl groups"/>
    <property type="evidence" value="ECO:0007669"/>
    <property type="project" value="TreeGrafter"/>
</dbReference>
<evidence type="ECO:0000313" key="5">
    <source>
        <dbReference type="Proteomes" id="UP000094243"/>
    </source>
</evidence>
<evidence type="ECO:0008006" key="6">
    <source>
        <dbReference type="Google" id="ProtNLM"/>
    </source>
</evidence>
<dbReference type="InterPro" id="IPR000801">
    <property type="entry name" value="Esterase-like"/>
</dbReference>
<dbReference type="SUPFAM" id="SSF53474">
    <property type="entry name" value="alpha/beta-Hydrolases"/>
    <property type="match status" value="1"/>
</dbReference>
<dbReference type="InterPro" id="IPR050583">
    <property type="entry name" value="Mycobacterial_A85_antigen"/>
</dbReference>
<feature type="transmembrane region" description="Helical" evidence="3">
    <location>
        <begin position="92"/>
        <end position="110"/>
    </location>
</feature>
<sequence>MVLNVAAIGAAAVLCWCVCKGRRPGWLKVAAAVGCTLGSVVAVGVVATLARRVWMLFPDQLTLPVYIWAVTAVLAVTIACAAAVLDRRRSSTVAGLMAAVVVVAACANQINAVFGAYPTAADALGFSPYDRVALAQVDSRVRVVNVADPLAARWSRPTQLPMKGKVAAAPIPAPVSHFVAREAQIYLPPAYFADPRPRLPVLVLIAGEPGSPLDWLGAGNLVETMDSFAASHGGLAPVVVVPDGTGSQFGDPLCLDSRRGNADSYLARDVPTWIKTHLTVDDDPHSWAVGGLSYGGTCALQLATNHPDVYPTFLDISGAAEPSLGDEKLTVDAAFGGDAAAYHRVNPLDLLRNHRYPNSSGAIVAGTADSDALRDSRVVYAATRGAGMNCRYLELPGGHDWRVFSAALARELPWLADQIGVT</sequence>
<protein>
    <recommendedName>
        <fullName evidence="6">Esterase</fullName>
    </recommendedName>
</protein>
<keyword evidence="5" id="KW-1185">Reference proteome</keyword>
<dbReference type="PANTHER" id="PTHR48098">
    <property type="entry name" value="ENTEROCHELIN ESTERASE-RELATED"/>
    <property type="match status" value="1"/>
</dbReference>
<keyword evidence="3" id="KW-0472">Membrane</keyword>
<keyword evidence="3" id="KW-0812">Transmembrane</keyword>
<feature type="transmembrane region" description="Helical" evidence="3">
    <location>
        <begin position="65"/>
        <end position="85"/>
    </location>
</feature>
<dbReference type="AlphaFoldDB" id="A0A1E3RZW8"/>
<dbReference type="InterPro" id="IPR029058">
    <property type="entry name" value="AB_hydrolase_fold"/>
</dbReference>
<accession>A0A1E3RZW8</accession>
<organism evidence="4 5">
    <name type="scientific">Mycolicibacterium holsaticum</name>
    <dbReference type="NCBI Taxonomy" id="152142"/>
    <lineage>
        <taxon>Bacteria</taxon>
        <taxon>Bacillati</taxon>
        <taxon>Actinomycetota</taxon>
        <taxon>Actinomycetes</taxon>
        <taxon>Mycobacteriales</taxon>
        <taxon>Mycobacteriaceae</taxon>
        <taxon>Mycolicibacterium</taxon>
    </lineage>
</organism>
<evidence type="ECO:0000256" key="3">
    <source>
        <dbReference type="SAM" id="Phobius"/>
    </source>
</evidence>
<reference evidence="5" key="1">
    <citation type="submission" date="2016-09" db="EMBL/GenBank/DDBJ databases">
        <authorList>
            <person name="Greninger A.L."/>
            <person name="Jerome K.R."/>
            <person name="Mcnair B."/>
            <person name="Wallis C."/>
            <person name="Fang F."/>
        </authorList>
    </citation>
    <scope>NUCLEOTIDE SEQUENCE [LARGE SCALE GENOMIC DNA]</scope>
    <source>
        <strain evidence="5">M7</strain>
    </source>
</reference>
<evidence type="ECO:0000256" key="2">
    <source>
        <dbReference type="ARBA" id="ARBA00022525"/>
    </source>
</evidence>
<dbReference type="GO" id="GO:0005576">
    <property type="term" value="C:extracellular region"/>
    <property type="evidence" value="ECO:0007669"/>
    <property type="project" value="UniProtKB-SubCell"/>
</dbReference>
<gene>
    <name evidence="4" type="ORF">BHQ17_05025</name>
</gene>
<dbReference type="Pfam" id="PF00756">
    <property type="entry name" value="Esterase"/>
    <property type="match status" value="1"/>
</dbReference>
<comment type="subcellular location">
    <subcellularLocation>
        <location evidence="1">Secreted</location>
    </subcellularLocation>
</comment>
<keyword evidence="3" id="KW-1133">Transmembrane helix</keyword>
<feature type="transmembrane region" description="Helical" evidence="3">
    <location>
        <begin position="29"/>
        <end position="50"/>
    </location>
</feature>
<name>A0A1E3RZW8_9MYCO</name>
<dbReference type="EMBL" id="MIGZ01000018">
    <property type="protein sequence ID" value="ODQ95465.1"/>
    <property type="molecule type" value="Genomic_DNA"/>
</dbReference>
<dbReference type="PANTHER" id="PTHR48098:SF1">
    <property type="entry name" value="DIACYLGLYCEROL ACYLTRANSFERASE_MYCOLYLTRANSFERASE AG85A"/>
    <property type="match status" value="1"/>
</dbReference>
<comment type="caution">
    <text evidence="4">The sequence shown here is derived from an EMBL/GenBank/DDBJ whole genome shotgun (WGS) entry which is preliminary data.</text>
</comment>
<evidence type="ECO:0000256" key="1">
    <source>
        <dbReference type="ARBA" id="ARBA00004613"/>
    </source>
</evidence>
<dbReference type="Proteomes" id="UP000094243">
    <property type="component" value="Unassembled WGS sequence"/>
</dbReference>